<organism evidence="1 2">
    <name type="scientific">Leminorella grimontii</name>
    <dbReference type="NCBI Taxonomy" id="82981"/>
    <lineage>
        <taxon>Bacteria</taxon>
        <taxon>Pseudomonadati</taxon>
        <taxon>Pseudomonadota</taxon>
        <taxon>Gammaproteobacteria</taxon>
        <taxon>Enterobacterales</taxon>
        <taxon>Budviciaceae</taxon>
        <taxon>Leminorella</taxon>
    </lineage>
</organism>
<protein>
    <submittedName>
        <fullName evidence="1">Uncharacterized protein</fullName>
    </submittedName>
</protein>
<proteinExistence type="predicted"/>
<reference evidence="1" key="1">
    <citation type="submission" date="2022-06" db="EMBL/GenBank/DDBJ databases">
        <title>Draft genome sequences of Leminorella grimontii str. JCM5902.</title>
        <authorList>
            <person name="Wakabayashi Y."/>
            <person name="Kojima K."/>
        </authorList>
    </citation>
    <scope>NUCLEOTIDE SEQUENCE</scope>
    <source>
        <strain evidence="1">JCM 5902</strain>
    </source>
</reference>
<gene>
    <name evidence="1" type="ORF">SOASR030_04650</name>
</gene>
<name>A0AAV5N087_9GAMM</name>
<dbReference type="Proteomes" id="UP001058124">
    <property type="component" value="Unassembled WGS sequence"/>
</dbReference>
<sequence>MKYTTCQNCYSSYESDLERCPDCNASQGEKDDGLIVFTEEARSEISRLGGIVYDVIHLPEERYLIPCEWGVLLYNNAKKSFWHYLCGIVDAVVVNEYVEITHGDKRDYLTLDDGRLVKRENVG</sequence>
<dbReference type="AlphaFoldDB" id="A0AAV5N087"/>
<dbReference type="RefSeq" id="WP_027272928.1">
    <property type="nucleotide sequence ID" value="NZ_BRLH01000001.1"/>
</dbReference>
<evidence type="ECO:0000313" key="1">
    <source>
        <dbReference type="EMBL" id="GKX54353.1"/>
    </source>
</evidence>
<dbReference type="EMBL" id="BRLH01000001">
    <property type="protein sequence ID" value="GKX54353.1"/>
    <property type="molecule type" value="Genomic_DNA"/>
</dbReference>
<evidence type="ECO:0000313" key="2">
    <source>
        <dbReference type="Proteomes" id="UP001058124"/>
    </source>
</evidence>
<comment type="caution">
    <text evidence="1">The sequence shown here is derived from an EMBL/GenBank/DDBJ whole genome shotgun (WGS) entry which is preliminary data.</text>
</comment>
<accession>A0AAV5N087</accession>
<keyword evidence="2" id="KW-1185">Reference proteome</keyword>